<keyword evidence="2" id="KW-0184">Conjugation</keyword>
<comment type="similarity">
    <text evidence="1">Belongs to the MobA/MobL family.</text>
</comment>
<dbReference type="InterPro" id="IPR054366">
    <property type="entry name" value="RepB/MobA-like_C"/>
</dbReference>
<feature type="compositionally biased region" description="Basic and acidic residues" evidence="3">
    <location>
        <begin position="282"/>
        <end position="295"/>
    </location>
</feature>
<dbReference type="Gene3D" id="3.30.70.1790">
    <property type="entry name" value="RepB DNA-primase, N-terminal domain"/>
    <property type="match status" value="1"/>
</dbReference>
<dbReference type="InterPro" id="IPR039459">
    <property type="entry name" value="RepB-like_DNA_primase_dom"/>
</dbReference>
<dbReference type="InterPro" id="IPR005053">
    <property type="entry name" value="MobA_MobL"/>
</dbReference>
<dbReference type="Pfam" id="PF22448">
    <property type="entry name" value="RepB_primase_C"/>
    <property type="match status" value="1"/>
</dbReference>
<dbReference type="EMBL" id="JAAAUB010000022">
    <property type="protein sequence ID" value="NMH17482.1"/>
    <property type="molecule type" value="Genomic_DNA"/>
</dbReference>
<feature type="compositionally biased region" description="Gly residues" evidence="3">
    <location>
        <begin position="307"/>
        <end position="320"/>
    </location>
</feature>
<proteinExistence type="inferred from homology"/>
<evidence type="ECO:0000259" key="6">
    <source>
        <dbReference type="Pfam" id="PF22448"/>
    </source>
</evidence>
<dbReference type="Pfam" id="PF16793">
    <property type="entry name" value="RepB_primase"/>
    <property type="match status" value="1"/>
</dbReference>
<accession>A0ABX1QNC9</accession>
<feature type="domain" description="RepB-like DNA primase" evidence="5">
    <location>
        <begin position="411"/>
        <end position="552"/>
    </location>
</feature>
<evidence type="ECO:0000313" key="8">
    <source>
        <dbReference type="Proteomes" id="UP000669605"/>
    </source>
</evidence>
<evidence type="ECO:0000256" key="1">
    <source>
        <dbReference type="ARBA" id="ARBA00010873"/>
    </source>
</evidence>
<feature type="domain" description="MobA/MobL protein" evidence="4">
    <location>
        <begin position="17"/>
        <end position="219"/>
    </location>
</feature>
<comment type="caution">
    <text evidence="7">The sequence shown here is derived from an EMBL/GenBank/DDBJ whole genome shotgun (WGS) entry which is preliminary data.</text>
</comment>
<feature type="compositionally biased region" description="Low complexity" evidence="3">
    <location>
        <begin position="330"/>
        <end position="348"/>
    </location>
</feature>
<evidence type="ECO:0000256" key="2">
    <source>
        <dbReference type="ARBA" id="ARBA00022971"/>
    </source>
</evidence>
<dbReference type="Gene3D" id="1.10.1240.50">
    <property type="match status" value="1"/>
</dbReference>
<reference evidence="7 8" key="1">
    <citation type="journal article" date="2020" name="Curr. Microbiol.">
        <title>Tepidiphilus baoligensis sp. nov., a Novel Bacterium of the Family Hydrogenophilaceae Isolated from an Oil Reservoir.</title>
        <authorList>
            <person name="Zhang X."/>
            <person name="Wang G."/>
            <person name="Ma X."/>
            <person name="Yu J."/>
            <person name="You J."/>
            <person name="Xue Y."/>
            <person name="Ma Y."/>
        </authorList>
    </citation>
    <scope>NUCLEOTIDE SEQUENCE [LARGE SCALE GENOMIC DNA]</scope>
    <source>
        <strain evidence="7 8">B18-69</strain>
    </source>
</reference>
<evidence type="ECO:0000256" key="3">
    <source>
        <dbReference type="SAM" id="MobiDB-lite"/>
    </source>
</evidence>
<dbReference type="Pfam" id="PF03389">
    <property type="entry name" value="MobA_MobL"/>
    <property type="match status" value="1"/>
</dbReference>
<dbReference type="Proteomes" id="UP000669605">
    <property type="component" value="Unassembled WGS sequence"/>
</dbReference>
<protein>
    <submittedName>
        <fullName evidence="7">MobA/MobL family protein</fullName>
    </submittedName>
</protein>
<feature type="domain" description="RepB/MobA-like C-terminal" evidence="6">
    <location>
        <begin position="616"/>
        <end position="667"/>
    </location>
</feature>
<dbReference type="Gene3D" id="3.30.930.30">
    <property type="match status" value="1"/>
</dbReference>
<gene>
    <name evidence="7" type="ORF">GV368_10360</name>
</gene>
<organism evidence="7 8">
    <name type="scientific">Tepidiphilus baoligensis</name>
    <dbReference type="NCBI Taxonomy" id="2698687"/>
    <lineage>
        <taxon>Bacteria</taxon>
        <taxon>Pseudomonadati</taxon>
        <taxon>Pseudomonadota</taxon>
        <taxon>Hydrogenophilia</taxon>
        <taxon>Hydrogenophilales</taxon>
        <taxon>Hydrogenophilaceae</taxon>
        <taxon>Tepidiphilus</taxon>
    </lineage>
</organism>
<feature type="region of interest" description="Disordered" evidence="3">
    <location>
        <begin position="669"/>
        <end position="691"/>
    </location>
</feature>
<name>A0ABX1QNC9_9PROT</name>
<feature type="region of interest" description="Disordered" evidence="3">
    <location>
        <begin position="256"/>
        <end position="355"/>
    </location>
</feature>
<dbReference type="Gene3D" id="3.30.1490.240">
    <property type="entry name" value="RepB DNA-primase, N-terminal domain"/>
    <property type="match status" value="1"/>
</dbReference>
<dbReference type="NCBIfam" id="NF041496">
    <property type="entry name" value="MobQ"/>
    <property type="match status" value="1"/>
</dbReference>
<evidence type="ECO:0000259" key="4">
    <source>
        <dbReference type="Pfam" id="PF03389"/>
    </source>
</evidence>
<sequence>MAIYHLSIKTLSRAKGRSATAAAAYRAGVRLEDDRMGLVFDYRRRSGVEHTELVLPEGAPAWDRATLWNAAERAETRKNSTVAREFELALPAELPAAARQRLALTLARAIVAQHGCAVDVAVHAPSPKGDERNWHAHLLLTTRRLGPEGLGEKTRELDDRHSGPELIGHWRQRWAELVNEALAEHGLEARVDHRSLDAQGIERLPQIHLGPQVLEMETRGVRTDRGTLALQIDAMNDELLDLIAYKEALDAERTRTLEARAQSRSSGSGDRTAGAGPGGPGRGDEAGPGRTDRGEQGTSPGLERGPAPGGRGDAGVGQGAEDGRGARPEGGALDRAGLAGADDAPLAPVGNYRQRYGGSRDRLVDLARPALAAGGSGPDRTALAVRRQLEAMGCERFEVGIRAPDGKMMIRTWTKDEVLEALPWLKRQNALGADLYVRPAGQQSAGLVLLDDLTQSQLDRLEADGFEPALVVETSLLNYQAWIRLSDKPLEPEIATLLAKTLAKAYDADPNSADWRHFGRLAGFTNRKPEHRRPDGRCPWVLCHGARGRLARRGPELVQHALQQRDAARDAAERARRLDAARTLEDGRIFGRDPDPVREYRRQLKVLLARYGEHLDVSRADYMIVRDMARRGYAADQIRQALLEASPDLAHRKSGHVEDYVARTVRKVMEEEEKERQSQASAQRGRGGMER</sequence>
<evidence type="ECO:0000313" key="7">
    <source>
        <dbReference type="EMBL" id="NMH17482.1"/>
    </source>
</evidence>
<evidence type="ECO:0000259" key="5">
    <source>
        <dbReference type="Pfam" id="PF16793"/>
    </source>
</evidence>
<keyword evidence="8" id="KW-1185">Reference proteome</keyword>